<dbReference type="Proteomes" id="UP000247498">
    <property type="component" value="Unassembled WGS sequence"/>
</dbReference>
<feature type="region of interest" description="Disordered" evidence="1">
    <location>
        <begin position="44"/>
        <end position="94"/>
    </location>
</feature>
<reference evidence="2 3" key="1">
    <citation type="journal article" date="2018" name="Sci. Rep.">
        <title>Raphidocelis subcapitata (=Pseudokirchneriella subcapitata) provides an insight into genome evolution and environmental adaptations in the Sphaeropleales.</title>
        <authorList>
            <person name="Suzuki S."/>
            <person name="Yamaguchi H."/>
            <person name="Nakajima N."/>
            <person name="Kawachi M."/>
        </authorList>
    </citation>
    <scope>NUCLEOTIDE SEQUENCE [LARGE SCALE GENOMIC DNA]</scope>
    <source>
        <strain evidence="2 3">NIES-35</strain>
    </source>
</reference>
<evidence type="ECO:0000256" key="1">
    <source>
        <dbReference type="SAM" id="MobiDB-lite"/>
    </source>
</evidence>
<feature type="region of interest" description="Disordered" evidence="1">
    <location>
        <begin position="249"/>
        <end position="283"/>
    </location>
</feature>
<proteinExistence type="predicted"/>
<accession>A0A2V0PF26</accession>
<evidence type="ECO:0000313" key="2">
    <source>
        <dbReference type="EMBL" id="GBF96513.1"/>
    </source>
</evidence>
<dbReference type="InParanoid" id="A0A2V0PF26"/>
<protein>
    <submittedName>
        <fullName evidence="2">Uncharacterized protein</fullName>
    </submittedName>
</protein>
<dbReference type="EMBL" id="BDRX01000081">
    <property type="protein sequence ID" value="GBF96513.1"/>
    <property type="molecule type" value="Genomic_DNA"/>
</dbReference>
<feature type="compositionally biased region" description="Basic and acidic residues" evidence="1">
    <location>
        <begin position="222"/>
        <end position="231"/>
    </location>
</feature>
<name>A0A2V0PF26_9CHLO</name>
<feature type="region of interest" description="Disordered" evidence="1">
    <location>
        <begin position="165"/>
        <end position="231"/>
    </location>
</feature>
<gene>
    <name evidence="2" type="ORF">Rsub_09855</name>
</gene>
<evidence type="ECO:0000313" key="3">
    <source>
        <dbReference type="Proteomes" id="UP000247498"/>
    </source>
</evidence>
<sequence length="312" mass="31175">MPSTSGSGGECGGALALAWPAPTLAPLAGAPPLCETRLRELRALGARRRDETPGPGAYTLPAPPPPRASHHRPLTPADGPRPLAPSEGSAREREMGRLAVGGCASAGSGGFERKTALLRRPSSAVVGTAARQPRAPAYALSLSRSLQLRGAALAAAATADATAAAAPPSAEGRPEQGAPPAGCAAVASEDAAGFGRRGVTAGAGPASHAPPPRQGRPTAAKTADRRLPLPPRLLREVRHFAALRGSQLAAAGPGAAGQTPQAEEGPPGAPAHAPGPGARAAAVAAHLAEQRRRWEAASVAQLRALRCEGGCR</sequence>
<dbReference type="AlphaFoldDB" id="A0A2V0PF26"/>
<comment type="caution">
    <text evidence="2">The sequence shown here is derived from an EMBL/GenBank/DDBJ whole genome shotgun (WGS) entry which is preliminary data.</text>
</comment>
<keyword evidence="3" id="KW-1185">Reference proteome</keyword>
<organism evidence="2 3">
    <name type="scientific">Raphidocelis subcapitata</name>
    <dbReference type="NCBI Taxonomy" id="307507"/>
    <lineage>
        <taxon>Eukaryota</taxon>
        <taxon>Viridiplantae</taxon>
        <taxon>Chlorophyta</taxon>
        <taxon>core chlorophytes</taxon>
        <taxon>Chlorophyceae</taxon>
        <taxon>CS clade</taxon>
        <taxon>Sphaeropleales</taxon>
        <taxon>Selenastraceae</taxon>
        <taxon>Raphidocelis</taxon>
    </lineage>
</organism>